<dbReference type="PANTHER" id="PTHR38446">
    <property type="entry name" value="BLL0914 PROTEIN"/>
    <property type="match status" value="1"/>
</dbReference>
<keyword evidence="1" id="KW-0812">Transmembrane</keyword>
<reference evidence="2 3" key="1">
    <citation type="journal article" date="2015" name="Genome Announc.">
        <title>Expanding the biotechnology potential of lactobacilli through comparative genomics of 213 strains and associated genera.</title>
        <authorList>
            <person name="Sun Z."/>
            <person name="Harris H.M."/>
            <person name="McCann A."/>
            <person name="Guo C."/>
            <person name="Argimon S."/>
            <person name="Zhang W."/>
            <person name="Yang X."/>
            <person name="Jeffery I.B."/>
            <person name="Cooney J.C."/>
            <person name="Kagawa T.F."/>
            <person name="Liu W."/>
            <person name="Song Y."/>
            <person name="Salvetti E."/>
            <person name="Wrobel A."/>
            <person name="Rasinkangas P."/>
            <person name="Parkhill J."/>
            <person name="Rea M.C."/>
            <person name="O'Sullivan O."/>
            <person name="Ritari J."/>
            <person name="Douillard F.P."/>
            <person name="Paul Ross R."/>
            <person name="Yang R."/>
            <person name="Briner A.E."/>
            <person name="Felis G.E."/>
            <person name="de Vos W.M."/>
            <person name="Barrangou R."/>
            <person name="Klaenhammer T.R."/>
            <person name="Caufield P.W."/>
            <person name="Cui Y."/>
            <person name="Zhang H."/>
            <person name="O'Toole P.W."/>
        </authorList>
    </citation>
    <scope>NUCLEOTIDE SEQUENCE [LARGE SCALE GENOMIC DNA]</scope>
    <source>
        <strain evidence="2 3">DSM 20314</strain>
    </source>
</reference>
<feature type="transmembrane region" description="Helical" evidence="1">
    <location>
        <begin position="12"/>
        <end position="30"/>
    </location>
</feature>
<gene>
    <name evidence="2" type="ORF">FD24_GL002926</name>
</gene>
<proteinExistence type="predicted"/>
<protein>
    <submittedName>
        <fullName evidence="2">Integral membrane protein</fullName>
    </submittedName>
</protein>
<name>A0A837RCQ8_LACPE</name>
<evidence type="ECO:0000313" key="2">
    <source>
        <dbReference type="EMBL" id="KRK25783.1"/>
    </source>
</evidence>
<dbReference type="PANTHER" id="PTHR38446:SF1">
    <property type="entry name" value="BLL0914 PROTEIN"/>
    <property type="match status" value="1"/>
</dbReference>
<evidence type="ECO:0000256" key="1">
    <source>
        <dbReference type="SAM" id="Phobius"/>
    </source>
</evidence>
<feature type="transmembrane region" description="Helical" evidence="1">
    <location>
        <begin position="74"/>
        <end position="104"/>
    </location>
</feature>
<accession>A0A837RCQ8</accession>
<dbReference type="EMBL" id="AZCU01000006">
    <property type="protein sequence ID" value="KRK25783.1"/>
    <property type="molecule type" value="Genomic_DNA"/>
</dbReference>
<dbReference type="Proteomes" id="UP000051020">
    <property type="component" value="Unassembled WGS sequence"/>
</dbReference>
<dbReference type="AlphaFoldDB" id="A0A837RCQ8"/>
<dbReference type="Pfam" id="PF06993">
    <property type="entry name" value="DUF1304"/>
    <property type="match status" value="1"/>
</dbReference>
<dbReference type="InterPro" id="IPR009732">
    <property type="entry name" value="DUF1304"/>
</dbReference>
<keyword evidence="1" id="KW-0472">Membrane</keyword>
<evidence type="ECO:0000313" key="3">
    <source>
        <dbReference type="Proteomes" id="UP000051020"/>
    </source>
</evidence>
<sequence>MLKKGASNMHIAATIMALVVAVEHLFILWLEMFNADSELASKSFGIPRQTLQSPAVQLLFKNQGLYNGFLAVGILYSLFVIPAVASAGATLFFLACVMVAAVYGSITVSRAIVVIQGLPALIAFILMYFV</sequence>
<keyword evidence="1" id="KW-1133">Transmembrane helix</keyword>
<comment type="caution">
    <text evidence="2">The sequence shown here is derived from an EMBL/GenBank/DDBJ whole genome shotgun (WGS) entry which is preliminary data.</text>
</comment>
<feature type="transmembrane region" description="Helical" evidence="1">
    <location>
        <begin position="111"/>
        <end position="129"/>
    </location>
</feature>
<organism evidence="2 3">
    <name type="scientific">Lactiplantibacillus pentosus DSM 20314</name>
    <dbReference type="NCBI Taxonomy" id="1423791"/>
    <lineage>
        <taxon>Bacteria</taxon>
        <taxon>Bacillati</taxon>
        <taxon>Bacillota</taxon>
        <taxon>Bacilli</taxon>
        <taxon>Lactobacillales</taxon>
        <taxon>Lactobacillaceae</taxon>
        <taxon>Lactiplantibacillus</taxon>
    </lineage>
</organism>